<name>A0A453RLI1_AEGTS</name>
<reference evidence="3" key="2">
    <citation type="journal article" date="2017" name="Nat. Plants">
        <title>The Aegilops tauschii genome reveals multiple impacts of transposons.</title>
        <authorList>
            <person name="Zhao G."/>
            <person name="Zou C."/>
            <person name="Li K."/>
            <person name="Wang K."/>
            <person name="Li T."/>
            <person name="Gao L."/>
            <person name="Zhang X."/>
            <person name="Wang H."/>
            <person name="Yang Z."/>
            <person name="Liu X."/>
            <person name="Jiang W."/>
            <person name="Mao L."/>
            <person name="Kong X."/>
            <person name="Jiao Y."/>
            <person name="Jia J."/>
        </authorList>
    </citation>
    <scope>NUCLEOTIDE SEQUENCE [LARGE SCALE GENOMIC DNA]</scope>
    <source>
        <strain evidence="3">cv. AL8/78</strain>
    </source>
</reference>
<protein>
    <submittedName>
        <fullName evidence="2">Uncharacterized protein</fullName>
    </submittedName>
</protein>
<reference evidence="2" key="4">
    <citation type="submission" date="2019-03" db="UniProtKB">
        <authorList>
            <consortium name="EnsemblPlants"/>
        </authorList>
    </citation>
    <scope>IDENTIFICATION</scope>
</reference>
<accession>A0A453RLI1</accession>
<feature type="compositionally biased region" description="Basic and acidic residues" evidence="1">
    <location>
        <begin position="31"/>
        <end position="40"/>
    </location>
</feature>
<dbReference type="Gramene" id="AET7Gv20624900.5">
    <property type="protein sequence ID" value="AET7Gv20624900.5"/>
    <property type="gene ID" value="AET7Gv20624900"/>
</dbReference>
<reference evidence="3" key="1">
    <citation type="journal article" date="2014" name="Science">
        <title>Ancient hybridizations among the ancestral genomes of bread wheat.</title>
        <authorList>
            <consortium name="International Wheat Genome Sequencing Consortium,"/>
            <person name="Marcussen T."/>
            <person name="Sandve S.R."/>
            <person name="Heier L."/>
            <person name="Spannagl M."/>
            <person name="Pfeifer M."/>
            <person name="Jakobsen K.S."/>
            <person name="Wulff B.B."/>
            <person name="Steuernagel B."/>
            <person name="Mayer K.F."/>
            <person name="Olsen O.A."/>
        </authorList>
    </citation>
    <scope>NUCLEOTIDE SEQUENCE [LARGE SCALE GENOMIC DNA]</scope>
    <source>
        <strain evidence="3">cv. AL8/78</strain>
    </source>
</reference>
<proteinExistence type="predicted"/>
<keyword evidence="3" id="KW-1185">Reference proteome</keyword>
<dbReference type="Proteomes" id="UP000015105">
    <property type="component" value="Chromosome 7D"/>
</dbReference>
<evidence type="ECO:0000313" key="2">
    <source>
        <dbReference type="EnsemblPlants" id="AET7Gv20624900.5"/>
    </source>
</evidence>
<evidence type="ECO:0000256" key="1">
    <source>
        <dbReference type="SAM" id="MobiDB-lite"/>
    </source>
</evidence>
<reference evidence="2" key="3">
    <citation type="journal article" date="2017" name="Nature">
        <title>Genome sequence of the progenitor of the wheat D genome Aegilops tauschii.</title>
        <authorList>
            <person name="Luo M.C."/>
            <person name="Gu Y.Q."/>
            <person name="Puiu D."/>
            <person name="Wang H."/>
            <person name="Twardziok S.O."/>
            <person name="Deal K.R."/>
            <person name="Huo N."/>
            <person name="Zhu T."/>
            <person name="Wang L."/>
            <person name="Wang Y."/>
            <person name="McGuire P.E."/>
            <person name="Liu S."/>
            <person name="Long H."/>
            <person name="Ramasamy R.K."/>
            <person name="Rodriguez J.C."/>
            <person name="Van S.L."/>
            <person name="Yuan L."/>
            <person name="Wang Z."/>
            <person name="Xia Z."/>
            <person name="Xiao L."/>
            <person name="Anderson O.D."/>
            <person name="Ouyang S."/>
            <person name="Liang Y."/>
            <person name="Zimin A.V."/>
            <person name="Pertea G."/>
            <person name="Qi P."/>
            <person name="Bennetzen J.L."/>
            <person name="Dai X."/>
            <person name="Dawson M.W."/>
            <person name="Muller H.G."/>
            <person name="Kugler K."/>
            <person name="Rivarola-Duarte L."/>
            <person name="Spannagl M."/>
            <person name="Mayer K.F.X."/>
            <person name="Lu F.H."/>
            <person name="Bevan M.W."/>
            <person name="Leroy P."/>
            <person name="Li P."/>
            <person name="You F.M."/>
            <person name="Sun Q."/>
            <person name="Liu Z."/>
            <person name="Lyons E."/>
            <person name="Wicker T."/>
            <person name="Salzberg S.L."/>
            <person name="Devos K.M."/>
            <person name="Dvorak J."/>
        </authorList>
    </citation>
    <scope>NUCLEOTIDE SEQUENCE [LARGE SCALE GENOMIC DNA]</scope>
    <source>
        <strain evidence="2">cv. AL8/78</strain>
    </source>
</reference>
<dbReference type="AlphaFoldDB" id="A0A453RLI1"/>
<feature type="region of interest" description="Disordered" evidence="1">
    <location>
        <begin position="16"/>
        <end position="53"/>
    </location>
</feature>
<dbReference type="EnsemblPlants" id="AET7Gv20624900.5">
    <property type="protein sequence ID" value="AET7Gv20624900.5"/>
    <property type="gene ID" value="AET7Gv20624900"/>
</dbReference>
<sequence>AAAATINANLQRWRSSLTRATKGTPAGRYTSDTHEGPADRKNKKAMVDESPPPTHVPNQWVAFCTDHSWSQRVHGVLLHLNDTGIAALLRDYHWAASSSPWCSSNCTKRSVISIGATQLRPEMMEGSAQEDVSLDNHQVFSVLCYCMNRLLARRYHTQLEIYSEFAQSVSHDIHPIGHDRHKTTPQMDVAASGHDEAYACAEVQYRMLRENVTHPATRITGRRKNRATWVTRREKNQWRNRPFSHASPSTDTQPLPLLLLNSTFVLGTIGFMEQQT</sequence>
<reference evidence="2" key="5">
    <citation type="journal article" date="2021" name="G3 (Bethesda)">
        <title>Aegilops tauschii genome assembly Aet v5.0 features greater sequence contiguity and improved annotation.</title>
        <authorList>
            <person name="Wang L."/>
            <person name="Zhu T."/>
            <person name="Rodriguez J.C."/>
            <person name="Deal K.R."/>
            <person name="Dubcovsky J."/>
            <person name="McGuire P.E."/>
            <person name="Lux T."/>
            <person name="Spannagl M."/>
            <person name="Mayer K.F.X."/>
            <person name="Baldrich P."/>
            <person name="Meyers B.C."/>
            <person name="Huo N."/>
            <person name="Gu Y.Q."/>
            <person name="Zhou H."/>
            <person name="Devos K.M."/>
            <person name="Bennetzen J.L."/>
            <person name="Unver T."/>
            <person name="Budak H."/>
            <person name="Gulick P.J."/>
            <person name="Galiba G."/>
            <person name="Kalapos B."/>
            <person name="Nelson D.R."/>
            <person name="Li P."/>
            <person name="You F.M."/>
            <person name="Luo M.C."/>
            <person name="Dvorak J."/>
        </authorList>
    </citation>
    <scope>NUCLEOTIDE SEQUENCE [LARGE SCALE GENOMIC DNA]</scope>
    <source>
        <strain evidence="2">cv. AL8/78</strain>
    </source>
</reference>
<evidence type="ECO:0000313" key="3">
    <source>
        <dbReference type="Proteomes" id="UP000015105"/>
    </source>
</evidence>
<organism evidence="2 3">
    <name type="scientific">Aegilops tauschii subsp. strangulata</name>
    <name type="common">Goatgrass</name>
    <dbReference type="NCBI Taxonomy" id="200361"/>
    <lineage>
        <taxon>Eukaryota</taxon>
        <taxon>Viridiplantae</taxon>
        <taxon>Streptophyta</taxon>
        <taxon>Embryophyta</taxon>
        <taxon>Tracheophyta</taxon>
        <taxon>Spermatophyta</taxon>
        <taxon>Magnoliopsida</taxon>
        <taxon>Liliopsida</taxon>
        <taxon>Poales</taxon>
        <taxon>Poaceae</taxon>
        <taxon>BOP clade</taxon>
        <taxon>Pooideae</taxon>
        <taxon>Triticodae</taxon>
        <taxon>Triticeae</taxon>
        <taxon>Triticinae</taxon>
        <taxon>Aegilops</taxon>
    </lineage>
</organism>